<feature type="region of interest" description="Disordered" evidence="4">
    <location>
        <begin position="252"/>
        <end position="279"/>
    </location>
</feature>
<dbReference type="EMBL" id="CAJNDS010001802">
    <property type="protein sequence ID" value="CAE7280814.1"/>
    <property type="molecule type" value="Genomic_DNA"/>
</dbReference>
<keyword evidence="1" id="KW-0489">Methyltransferase</keyword>
<feature type="signal peptide" evidence="5">
    <location>
        <begin position="1"/>
        <end position="19"/>
    </location>
</feature>
<dbReference type="InterPro" id="IPR050600">
    <property type="entry name" value="SETD3_SETD6_MTase"/>
</dbReference>
<accession>A0A812N5Y0</accession>
<evidence type="ECO:0000256" key="3">
    <source>
        <dbReference type="ARBA" id="ARBA00022691"/>
    </source>
</evidence>
<dbReference type="SUPFAM" id="SSF81822">
    <property type="entry name" value="RuBisCo LSMT C-terminal, substrate-binding domain"/>
    <property type="match status" value="1"/>
</dbReference>
<keyword evidence="2" id="KW-0808">Transferase</keyword>
<dbReference type="Proteomes" id="UP000604046">
    <property type="component" value="Unassembled WGS sequence"/>
</dbReference>
<comment type="caution">
    <text evidence="6">The sequence shown here is derived from an EMBL/GenBank/DDBJ whole genome shotgun (WGS) entry which is preliminary data.</text>
</comment>
<name>A0A812N5Y0_9DINO</name>
<keyword evidence="5" id="KW-0732">Signal</keyword>
<gene>
    <name evidence="6" type="primary">set10</name>
    <name evidence="6" type="ORF">SNAT2548_LOCUS14886</name>
</gene>
<organism evidence="6 7">
    <name type="scientific">Symbiodinium natans</name>
    <dbReference type="NCBI Taxonomy" id="878477"/>
    <lineage>
        <taxon>Eukaryota</taxon>
        <taxon>Sar</taxon>
        <taxon>Alveolata</taxon>
        <taxon>Dinophyceae</taxon>
        <taxon>Suessiales</taxon>
        <taxon>Symbiodiniaceae</taxon>
        <taxon>Symbiodinium</taxon>
    </lineage>
</organism>
<evidence type="ECO:0000256" key="1">
    <source>
        <dbReference type="ARBA" id="ARBA00022603"/>
    </source>
</evidence>
<dbReference type="InterPro" id="IPR046341">
    <property type="entry name" value="SET_dom_sf"/>
</dbReference>
<reference evidence="6" key="1">
    <citation type="submission" date="2021-02" db="EMBL/GenBank/DDBJ databases">
        <authorList>
            <person name="Dougan E. K."/>
            <person name="Rhodes N."/>
            <person name="Thang M."/>
            <person name="Chan C."/>
        </authorList>
    </citation>
    <scope>NUCLEOTIDE SEQUENCE</scope>
</reference>
<dbReference type="GO" id="GO:0016279">
    <property type="term" value="F:protein-lysine N-methyltransferase activity"/>
    <property type="evidence" value="ECO:0007669"/>
    <property type="project" value="TreeGrafter"/>
</dbReference>
<dbReference type="AlphaFoldDB" id="A0A812N5Y0"/>
<dbReference type="InterPro" id="IPR036464">
    <property type="entry name" value="Rubisco_LSMT_subst-bd_sf"/>
</dbReference>
<protein>
    <submittedName>
        <fullName evidence="6">Set10 protein</fullName>
    </submittedName>
</protein>
<dbReference type="PANTHER" id="PTHR13271">
    <property type="entry name" value="UNCHARACTERIZED PUTATIVE METHYLTRANSFERASE"/>
    <property type="match status" value="1"/>
</dbReference>
<evidence type="ECO:0000256" key="4">
    <source>
        <dbReference type="SAM" id="MobiDB-lite"/>
    </source>
</evidence>
<dbReference type="GO" id="GO:0032259">
    <property type="term" value="P:methylation"/>
    <property type="evidence" value="ECO:0007669"/>
    <property type="project" value="UniProtKB-KW"/>
</dbReference>
<dbReference type="OrthoDB" id="447848at2759"/>
<proteinExistence type="predicted"/>
<keyword evidence="3" id="KW-0949">S-adenosyl-L-methionine</keyword>
<evidence type="ECO:0000256" key="2">
    <source>
        <dbReference type="ARBA" id="ARBA00022679"/>
    </source>
</evidence>
<evidence type="ECO:0000313" key="7">
    <source>
        <dbReference type="Proteomes" id="UP000604046"/>
    </source>
</evidence>
<feature type="chain" id="PRO_5032294931" evidence="5">
    <location>
        <begin position="20"/>
        <end position="279"/>
    </location>
</feature>
<sequence length="279" mass="31271">MLLWAYAVWFSRRFPTALASHGKSSDYRWRRSAEEEMEEESDGEGAMVPFMDFTNHRSGTQIVWSADDTHVTFTAGETGVAAGEEVFNNYGDKSNEDLLLIHGFALLDNIYDTYGLWLSVQVSEEPPARRPAKKRRAAVKTQRIGPFLLRRADDRWDQFPAELWLALSSATGTATEEATHLTVEPEHLRSLASLLQQRLEDFTSTQGRDRHFAAGGKAEGGEVDPRIRYIARYRDGQRQVLEDCSKALEEMLSQLPAETGAPEVPEAPDVPEAERAGPT</sequence>
<keyword evidence="7" id="KW-1185">Reference proteome</keyword>
<evidence type="ECO:0000256" key="5">
    <source>
        <dbReference type="SAM" id="SignalP"/>
    </source>
</evidence>
<evidence type="ECO:0000313" key="6">
    <source>
        <dbReference type="EMBL" id="CAE7280814.1"/>
    </source>
</evidence>
<dbReference type="Gene3D" id="3.90.1410.10">
    <property type="entry name" value="set domain protein methyltransferase, domain 1"/>
    <property type="match status" value="1"/>
</dbReference>
<dbReference type="SUPFAM" id="SSF82199">
    <property type="entry name" value="SET domain"/>
    <property type="match status" value="1"/>
</dbReference>